<reference evidence="3 4" key="1">
    <citation type="submission" date="2020-02" db="EMBL/GenBank/DDBJ databases">
        <title>Characterization of phylogenetic diversity of novel bifidobacterial species isolated in Czech ZOOs.</title>
        <authorList>
            <person name="Lugli G.A."/>
            <person name="Vera N.B."/>
            <person name="Ventura M."/>
        </authorList>
    </citation>
    <scope>NUCLEOTIDE SEQUENCE [LARGE SCALE GENOMIC DNA]</scope>
    <source>
        <strain evidence="3 4">DSM 109963</strain>
    </source>
</reference>
<gene>
    <name evidence="3" type="ORF">G1C94_1007</name>
</gene>
<evidence type="ECO:0000313" key="4">
    <source>
        <dbReference type="Proteomes" id="UP000553756"/>
    </source>
</evidence>
<keyword evidence="4" id="KW-1185">Reference proteome</keyword>
<evidence type="ECO:0000313" key="3">
    <source>
        <dbReference type="EMBL" id="NMN02385.1"/>
    </source>
</evidence>
<feature type="region of interest" description="Disordered" evidence="1">
    <location>
        <begin position="86"/>
        <end position="106"/>
    </location>
</feature>
<dbReference type="RefSeq" id="WP_172145695.1">
    <property type="nucleotide sequence ID" value="NZ_JAAIIJ010000020.1"/>
</dbReference>
<keyword evidence="2" id="KW-1133">Transmembrane helix</keyword>
<sequence>MTSNTHASVKQHKAAQGGGKIVATAAVISLVVGFGYGMAGCAIAGDFGLGRTQSTATTVSGGGGANTMSYDYTGSYSGVLSADGKTVSAENETTEATNSDQNTALAQNGGTLTLTGMTLNKSGDSSNADNTNFYGTNAVSLTVGEQSTTTLDDVKLNASSAGSNAIFATDSGTVLARKVTINTSADNSRGLDATYGGTIVAGELEATTEGDHCATVATDRGGGNISVAGAKLSTSGSGSPLLYSTGDVEVSDVTGTATGSQIAGMEGLNTILINKSTLESTVSGKTASDPVANGVIIYQSTSGDAEATTGEAATFQAKDSTLKSAITSGSMFYFTNTEANVVLSNTTLDFDSDAAALITAAGNDSNSWGQAGSNGATVTFTGRNQELKGNVSADTISSVTLNLFDSSTWTGAAQIADNTSASAGSASASETPISVNVDGSSTWVVTGDTTVSKLNVAQGGKVVDAQGKSVTIKNGGDTVVEGTSDITVTVAGAYGTTVETSGTGTTLATKLISREAYDSKFSTSTAWTMS</sequence>
<keyword evidence="2" id="KW-0472">Membrane</keyword>
<keyword evidence="2" id="KW-0812">Transmembrane</keyword>
<evidence type="ECO:0000256" key="2">
    <source>
        <dbReference type="SAM" id="Phobius"/>
    </source>
</evidence>
<dbReference type="Proteomes" id="UP000553756">
    <property type="component" value="Unassembled WGS sequence"/>
</dbReference>
<comment type="caution">
    <text evidence="3">The sequence shown here is derived from an EMBL/GenBank/DDBJ whole genome shotgun (WGS) entry which is preliminary data.</text>
</comment>
<organism evidence="3 4">
    <name type="scientific">Bifidobacterium panos</name>
    <dbReference type="NCBI Taxonomy" id="2675321"/>
    <lineage>
        <taxon>Bacteria</taxon>
        <taxon>Bacillati</taxon>
        <taxon>Actinomycetota</taxon>
        <taxon>Actinomycetes</taxon>
        <taxon>Bifidobacteriales</taxon>
        <taxon>Bifidobacteriaceae</taxon>
        <taxon>Bifidobacterium</taxon>
    </lineage>
</organism>
<evidence type="ECO:0000256" key="1">
    <source>
        <dbReference type="SAM" id="MobiDB-lite"/>
    </source>
</evidence>
<protein>
    <submittedName>
        <fullName evidence="3">Adhesin</fullName>
    </submittedName>
</protein>
<dbReference type="Gene3D" id="2.160.20.20">
    <property type="match status" value="1"/>
</dbReference>
<accession>A0ABX1SX24</accession>
<feature type="transmembrane region" description="Helical" evidence="2">
    <location>
        <begin position="21"/>
        <end position="45"/>
    </location>
</feature>
<dbReference type="InterPro" id="IPR012332">
    <property type="entry name" value="Autotransporter_pectin_lyase_C"/>
</dbReference>
<dbReference type="EMBL" id="JAAIIJ010000020">
    <property type="protein sequence ID" value="NMN02385.1"/>
    <property type="molecule type" value="Genomic_DNA"/>
</dbReference>
<feature type="compositionally biased region" description="Polar residues" evidence="1">
    <location>
        <begin position="88"/>
        <end position="106"/>
    </location>
</feature>
<name>A0ABX1SX24_9BIFI</name>
<proteinExistence type="predicted"/>